<proteinExistence type="predicted"/>
<accession>A0A7S5RAM5</accession>
<name>A0A7S5RAM5_9CAUD</name>
<organism evidence="1 2">
    <name type="scientific">Rhizobium phage RHph_N34</name>
    <dbReference type="NCBI Taxonomy" id="2509586"/>
    <lineage>
        <taxon>Viruses</taxon>
        <taxon>Duplodnaviria</taxon>
        <taxon>Heunggongvirae</taxon>
        <taxon>Uroviricota</taxon>
        <taxon>Caudoviricetes</taxon>
        <taxon>Pootjesviridae</taxon>
        <taxon>Staniewskivirinae</taxon>
        <taxon>Trinifflemingvirus</taxon>
        <taxon>Trinifflemingvirus N34</taxon>
    </lineage>
</organism>
<evidence type="ECO:0000313" key="2">
    <source>
        <dbReference type="Proteomes" id="UP000646667"/>
    </source>
</evidence>
<dbReference type="EMBL" id="MN988534">
    <property type="protein sequence ID" value="QIG74023.1"/>
    <property type="molecule type" value="Genomic_DNA"/>
</dbReference>
<sequence length="230" mass="27314">MTFNLTLAEYHYQAITDNKKSPYNPRESFNMIPIQTGTVEKVLEFHKASSIEELKTFIEAEKYRRDMLPAYNKDCTISRTAFINETYINEVHGSSFNHVRKWSRLRYVSDITEMGLNFDKLREKFQEEIIINRWSWTYIQFEFDVRTQIVKIRTASNVEGGWEVPYDVSIFETEIPMTPVLGRFYLKKILEPQFEEAATTEFEREEERKRKEAIKALGKSRFNMIKAGMK</sequence>
<evidence type="ECO:0000313" key="1">
    <source>
        <dbReference type="EMBL" id="QIG74023.1"/>
    </source>
</evidence>
<keyword evidence="2" id="KW-1185">Reference proteome</keyword>
<protein>
    <submittedName>
        <fullName evidence="1">Uncharacterized protein</fullName>
    </submittedName>
</protein>
<reference evidence="1 2" key="1">
    <citation type="submission" date="2020-01" db="EMBL/GenBank/DDBJ databases">
        <title>Patterns of diversity and host range of bacteriophage communities associated with bean-nodulatin bacteria.</title>
        <authorList>
            <person name="Vann Cauwenberghe J."/>
            <person name="Santamaria R.I."/>
            <person name="Bustos P."/>
            <person name="Juarez S."/>
            <person name="Gonzalez V."/>
        </authorList>
    </citation>
    <scope>NUCLEOTIDE SEQUENCE [LARGE SCALE GENOMIC DNA]</scope>
    <source>
        <strain evidence="2">RHph</strain>
    </source>
</reference>
<gene>
    <name evidence="1" type="ORF">EVC06_248</name>
</gene>
<dbReference type="Proteomes" id="UP000646667">
    <property type="component" value="Segment"/>
</dbReference>